<dbReference type="EMBL" id="CP013615">
    <property type="protein sequence ID" value="AMN31309.1"/>
    <property type="molecule type" value="Genomic_DNA"/>
</dbReference>
<sequence length="125" mass="14541">MDNKINVFVCENCNFEDSLIIPGVKLDKNEDFVCPKCGEVVKYNIVKMDKGCGLSLKDYNELLVYIKKNHDAVKGMGKRIKYVNPIIDMRTLEIYSIKIGNKNFSVVNENKHKNLKEWIYNYLDN</sequence>
<dbReference type="OrthoDB" id="2643065at2"/>
<evidence type="ECO:0000313" key="2">
    <source>
        <dbReference type="Proteomes" id="UP000070260"/>
    </source>
</evidence>
<dbReference type="RefSeq" id="WP_061429891.1">
    <property type="nucleotide sequence ID" value="NZ_CATNZX010000030.1"/>
</dbReference>
<gene>
    <name evidence="1" type="ORF">JFP838_pA0393</name>
</gene>
<name>A0A140GS00_CLOPF</name>
<dbReference type="PATRIC" id="fig|1502.177.peg.3603"/>
<organism evidence="1 2">
    <name type="scientific">Clostridium perfringens</name>
    <dbReference type="NCBI Taxonomy" id="1502"/>
    <lineage>
        <taxon>Bacteria</taxon>
        <taxon>Bacillati</taxon>
        <taxon>Bacillota</taxon>
        <taxon>Clostridia</taxon>
        <taxon>Eubacteriales</taxon>
        <taxon>Clostridiaceae</taxon>
        <taxon>Clostridium</taxon>
    </lineage>
</organism>
<reference evidence="1 2" key="1">
    <citation type="journal article" date="2016" name="PLoS ONE">
        <title>Plasmid Characterization and Chromosome Analysis of Two netF+ Clostridium perfringens Isolates Associated with Foal and Canine Necrotizing Enteritis.</title>
        <authorList>
            <person name="Mehdizadeh Gohari I."/>
            <person name="Kropinski A.M."/>
            <person name="Weese S.J."/>
            <person name="Parreira V.R."/>
            <person name="Whitehead A.E."/>
            <person name="Boerlin P."/>
            <person name="Prescott J.F."/>
        </authorList>
    </citation>
    <scope>NUCLEOTIDE SEQUENCE [LARGE SCALE GENOMIC DNA]</scope>
    <source>
        <strain evidence="1 2">JP838</strain>
        <plasmid evidence="2">Plasmid pJFP838A</plasmid>
    </source>
</reference>
<geneLocation type="plasmid" evidence="1 2">
    <name>pJFP838A</name>
</geneLocation>
<proteinExistence type="predicted"/>
<evidence type="ECO:0000313" key="1">
    <source>
        <dbReference type="EMBL" id="AMN31309.1"/>
    </source>
</evidence>
<dbReference type="Proteomes" id="UP000070260">
    <property type="component" value="Plasmid pJFP838A"/>
</dbReference>
<accession>A0A140GS00</accession>
<protein>
    <submittedName>
        <fullName evidence="1">Uncharacterized protein</fullName>
    </submittedName>
</protein>
<keyword evidence="1" id="KW-0614">Plasmid</keyword>
<dbReference type="AlphaFoldDB" id="A0A140GS00"/>